<evidence type="ECO:0000256" key="2">
    <source>
        <dbReference type="ARBA" id="ARBA00010617"/>
    </source>
</evidence>
<evidence type="ECO:0000256" key="4">
    <source>
        <dbReference type="ARBA" id="ARBA00023004"/>
    </source>
</evidence>
<evidence type="ECO:0000313" key="9">
    <source>
        <dbReference type="Proteomes" id="UP000073492"/>
    </source>
</evidence>
<keyword evidence="4 5" id="KW-0408">Iron</keyword>
<feature type="binding site" description="axial binding residue" evidence="5">
    <location>
        <position position="543"/>
    </location>
    <ligand>
        <name>heme</name>
        <dbReference type="ChEBI" id="CHEBI:30413"/>
    </ligand>
    <ligandPart>
        <name>Fe</name>
        <dbReference type="ChEBI" id="CHEBI:18248"/>
    </ligandPart>
</feature>
<protein>
    <recommendedName>
        <fullName evidence="10">Cytochrome P450</fullName>
    </recommendedName>
</protein>
<dbReference type="PRINTS" id="PR00385">
    <property type="entry name" value="P450"/>
</dbReference>
<feature type="transmembrane region" description="Helical" evidence="7">
    <location>
        <begin position="28"/>
        <end position="48"/>
    </location>
</feature>
<evidence type="ECO:0000256" key="5">
    <source>
        <dbReference type="PIRSR" id="PIRSR602401-1"/>
    </source>
</evidence>
<dbReference type="SUPFAM" id="SSF48264">
    <property type="entry name" value="Cytochrome P450"/>
    <property type="match status" value="1"/>
</dbReference>
<keyword evidence="7" id="KW-0812">Transmembrane</keyword>
<dbReference type="GO" id="GO:0020037">
    <property type="term" value="F:heme binding"/>
    <property type="evidence" value="ECO:0007669"/>
    <property type="project" value="InterPro"/>
</dbReference>
<dbReference type="GO" id="GO:0004497">
    <property type="term" value="F:monooxygenase activity"/>
    <property type="evidence" value="ECO:0007669"/>
    <property type="project" value="UniProtKB-KW"/>
</dbReference>
<keyword evidence="6" id="KW-0503">Monooxygenase</keyword>
<accession>A0A139IH37</accession>
<dbReference type="PANTHER" id="PTHR24305:SF166">
    <property type="entry name" value="CYTOCHROME P450 12A4, MITOCHONDRIAL-RELATED"/>
    <property type="match status" value="1"/>
</dbReference>
<dbReference type="EMBL" id="LFZO01000097">
    <property type="protein sequence ID" value="KXT14009.1"/>
    <property type="molecule type" value="Genomic_DNA"/>
</dbReference>
<dbReference type="Proteomes" id="UP000073492">
    <property type="component" value="Unassembled WGS sequence"/>
</dbReference>
<reference evidence="8 9" key="1">
    <citation type="submission" date="2015-07" db="EMBL/GenBank/DDBJ databases">
        <title>Comparative genomics of the Sigatoka disease complex on banana suggests a link between parallel evolutionary changes in Pseudocercospora fijiensis and Pseudocercospora eumusae and increased virulence on the banana host.</title>
        <authorList>
            <person name="Chang T.-C."/>
            <person name="Salvucci A."/>
            <person name="Crous P.W."/>
            <person name="Stergiopoulos I."/>
        </authorList>
    </citation>
    <scope>NUCLEOTIDE SEQUENCE [LARGE SCALE GENOMIC DNA]</scope>
    <source>
        <strain evidence="8 9">CBS 116634</strain>
    </source>
</reference>
<gene>
    <name evidence="8" type="ORF">AC579_8864</name>
</gene>
<dbReference type="Pfam" id="PF00067">
    <property type="entry name" value="p450"/>
    <property type="match status" value="1"/>
</dbReference>
<sequence length="619" mass="70003">MHISNFLVPTLLALSLYRYFTLGRFEAPILFALYFFITSVLPFAKNAFTASRTGLPRIHVVWHPHSFIWMVAGVPLRPYLKRCLPSCIWDRLAPTIYGWEFQEGMRPFDNFAAPQGDKKSFWLVSCGEPELYTWDREIVKQVLMKHQYFHQLKLTAFFLESFGKSLFTSNGESWARQRKVLAAVVNEKISKTVFGETIKQSEGLVDEVTKKHALNGGQGVAETNQVFDMLKKVTIHVLSGAGMGTTVSWAGDGGEKKKLKPGMKMDYMDACKIVTGATMGPIILPQWFTSNYPSWLPGHDFMRNLSIAMREFPVHTGDLLDLERERQRSSAADEGAAGGTGNAMSALLQHAKTEQNPNGLTEDEIRGNLFIFTVAGFETTANTLSYSIMLLIRHPSWQKWLCEEIDSIVPAEGPADEELDYQSLFPKCQRILAFMFETLRFHPPLVHIVKETQGEQVLTTEKGREVRIPDGTLVYLDAVALHLDPEVYRNVNIDTTRYEKEADDDELKFRPTRWLNQTSDSKITMFSPPKGSFLPWSMGPRSCPGQKMSQVEFVAVILTLLRKHSIEVVKLEGESDEEATARIESWVANSFSKATLEMNGVYDISGEEGGFKVGLRRRR</sequence>
<dbReference type="InterPro" id="IPR050121">
    <property type="entry name" value="Cytochrome_P450_monoxygenase"/>
</dbReference>
<keyword evidence="3 5" id="KW-0479">Metal-binding</keyword>
<organism evidence="8 9">
    <name type="scientific">Pseudocercospora musae</name>
    <dbReference type="NCBI Taxonomy" id="113226"/>
    <lineage>
        <taxon>Eukaryota</taxon>
        <taxon>Fungi</taxon>
        <taxon>Dikarya</taxon>
        <taxon>Ascomycota</taxon>
        <taxon>Pezizomycotina</taxon>
        <taxon>Dothideomycetes</taxon>
        <taxon>Dothideomycetidae</taxon>
        <taxon>Mycosphaerellales</taxon>
        <taxon>Mycosphaerellaceae</taxon>
        <taxon>Pseudocercospora</taxon>
    </lineage>
</organism>
<dbReference type="GO" id="GO:0016705">
    <property type="term" value="F:oxidoreductase activity, acting on paired donors, with incorporation or reduction of molecular oxygen"/>
    <property type="evidence" value="ECO:0007669"/>
    <property type="project" value="InterPro"/>
</dbReference>
<dbReference type="PANTHER" id="PTHR24305">
    <property type="entry name" value="CYTOCHROME P450"/>
    <property type="match status" value="1"/>
</dbReference>
<keyword evidence="7" id="KW-1133">Transmembrane helix</keyword>
<name>A0A139IH37_9PEZI</name>
<keyword evidence="9" id="KW-1185">Reference proteome</keyword>
<dbReference type="InterPro" id="IPR001128">
    <property type="entry name" value="Cyt_P450"/>
</dbReference>
<comment type="caution">
    <text evidence="8">The sequence shown here is derived from an EMBL/GenBank/DDBJ whole genome shotgun (WGS) entry which is preliminary data.</text>
</comment>
<dbReference type="Gene3D" id="1.10.630.10">
    <property type="entry name" value="Cytochrome P450"/>
    <property type="match status" value="1"/>
</dbReference>
<dbReference type="InterPro" id="IPR017972">
    <property type="entry name" value="Cyt_P450_CS"/>
</dbReference>
<evidence type="ECO:0000256" key="6">
    <source>
        <dbReference type="RuleBase" id="RU000461"/>
    </source>
</evidence>
<dbReference type="AlphaFoldDB" id="A0A139IH37"/>
<proteinExistence type="inferred from homology"/>
<evidence type="ECO:0000313" key="8">
    <source>
        <dbReference type="EMBL" id="KXT14009.1"/>
    </source>
</evidence>
<evidence type="ECO:0000256" key="3">
    <source>
        <dbReference type="ARBA" id="ARBA00022723"/>
    </source>
</evidence>
<dbReference type="GO" id="GO:0005506">
    <property type="term" value="F:iron ion binding"/>
    <property type="evidence" value="ECO:0007669"/>
    <property type="project" value="InterPro"/>
</dbReference>
<dbReference type="PRINTS" id="PR00463">
    <property type="entry name" value="EP450I"/>
</dbReference>
<dbReference type="PROSITE" id="PS00086">
    <property type="entry name" value="CYTOCHROME_P450"/>
    <property type="match status" value="1"/>
</dbReference>
<keyword evidence="6" id="KW-0560">Oxidoreductase</keyword>
<comment type="cofactor">
    <cofactor evidence="1 5">
        <name>heme</name>
        <dbReference type="ChEBI" id="CHEBI:30413"/>
    </cofactor>
</comment>
<dbReference type="InterPro" id="IPR036396">
    <property type="entry name" value="Cyt_P450_sf"/>
</dbReference>
<evidence type="ECO:0000256" key="7">
    <source>
        <dbReference type="SAM" id="Phobius"/>
    </source>
</evidence>
<keyword evidence="7" id="KW-0472">Membrane</keyword>
<comment type="similarity">
    <text evidence="2 6">Belongs to the cytochrome P450 family.</text>
</comment>
<dbReference type="STRING" id="113226.A0A139IH37"/>
<evidence type="ECO:0000256" key="1">
    <source>
        <dbReference type="ARBA" id="ARBA00001971"/>
    </source>
</evidence>
<dbReference type="InterPro" id="IPR002401">
    <property type="entry name" value="Cyt_P450_E_grp-I"/>
</dbReference>
<evidence type="ECO:0008006" key="10">
    <source>
        <dbReference type="Google" id="ProtNLM"/>
    </source>
</evidence>
<keyword evidence="5 6" id="KW-0349">Heme</keyword>